<protein>
    <submittedName>
        <fullName evidence="1">Uncharacterized protein</fullName>
    </submittedName>
</protein>
<organism evidence="1 2">
    <name type="scientific">Trypanosoma conorhini</name>
    <dbReference type="NCBI Taxonomy" id="83891"/>
    <lineage>
        <taxon>Eukaryota</taxon>
        <taxon>Discoba</taxon>
        <taxon>Euglenozoa</taxon>
        <taxon>Kinetoplastea</taxon>
        <taxon>Metakinetoplastina</taxon>
        <taxon>Trypanosomatida</taxon>
        <taxon>Trypanosomatidae</taxon>
        <taxon>Trypanosoma</taxon>
    </lineage>
</organism>
<keyword evidence="2" id="KW-1185">Reference proteome</keyword>
<gene>
    <name evidence="1" type="ORF">Tco025E_09296</name>
</gene>
<dbReference type="AlphaFoldDB" id="A0A3R7JZV2"/>
<sequence>RPTQVRRGARATPRQNQLPCTRQRGCLRTRAIHDEAPALAFGSCGDNGGPLSFLCAAAAGGGADVRHPRGCVLNFPQRCLRRFASRLVVCVRGAGAAKK</sequence>
<dbReference type="RefSeq" id="XP_029223767.1">
    <property type="nucleotide sequence ID" value="XM_029376116.1"/>
</dbReference>
<evidence type="ECO:0000313" key="2">
    <source>
        <dbReference type="Proteomes" id="UP000284403"/>
    </source>
</evidence>
<dbReference type="Proteomes" id="UP000284403">
    <property type="component" value="Unassembled WGS sequence"/>
</dbReference>
<comment type="caution">
    <text evidence="1">The sequence shown here is derived from an EMBL/GenBank/DDBJ whole genome shotgun (WGS) entry which is preliminary data.</text>
</comment>
<dbReference type="GeneID" id="40322907"/>
<accession>A0A3R7JZV2</accession>
<dbReference type="EMBL" id="MKKU01001065">
    <property type="protein sequence ID" value="RNE98106.1"/>
    <property type="molecule type" value="Genomic_DNA"/>
</dbReference>
<feature type="non-terminal residue" evidence="1">
    <location>
        <position position="1"/>
    </location>
</feature>
<reference evidence="1 2" key="1">
    <citation type="journal article" date="2018" name="BMC Genomics">
        <title>Genomic comparison of Trypanosoma conorhini and Trypanosoma rangeli to Trypanosoma cruzi strains of high and low virulence.</title>
        <authorList>
            <person name="Bradwell K.R."/>
            <person name="Koparde V.N."/>
            <person name="Matveyev A.V."/>
            <person name="Serrano M.G."/>
            <person name="Alves J.M."/>
            <person name="Parikh H."/>
            <person name="Huang B."/>
            <person name="Lee V."/>
            <person name="Espinosa-Alvarez O."/>
            <person name="Ortiz P.A."/>
            <person name="Costa-Martins A.G."/>
            <person name="Teixeira M.M."/>
            <person name="Buck G.A."/>
        </authorList>
    </citation>
    <scope>NUCLEOTIDE SEQUENCE [LARGE SCALE GENOMIC DNA]</scope>
    <source>
        <strain evidence="1 2">025E</strain>
    </source>
</reference>
<proteinExistence type="predicted"/>
<evidence type="ECO:0000313" key="1">
    <source>
        <dbReference type="EMBL" id="RNE98106.1"/>
    </source>
</evidence>
<name>A0A3R7JZV2_9TRYP</name>